<evidence type="ECO:0000313" key="2">
    <source>
        <dbReference type="EMBL" id="PAV93637.1"/>
    </source>
</evidence>
<evidence type="ECO:0000313" key="3">
    <source>
        <dbReference type="Proteomes" id="UP000218231"/>
    </source>
</evidence>
<reference evidence="2 3" key="1">
    <citation type="journal article" date="2017" name="Curr. Biol.">
        <title>Genome architecture and evolution of a unichromosomal asexual nematode.</title>
        <authorList>
            <person name="Fradin H."/>
            <person name="Zegar C."/>
            <person name="Gutwein M."/>
            <person name="Lucas J."/>
            <person name="Kovtun M."/>
            <person name="Corcoran D."/>
            <person name="Baugh L.R."/>
            <person name="Kiontke K."/>
            <person name="Gunsalus K."/>
            <person name="Fitch D.H."/>
            <person name="Piano F."/>
        </authorList>
    </citation>
    <scope>NUCLEOTIDE SEQUENCE [LARGE SCALE GENOMIC DNA]</scope>
    <source>
        <strain evidence="2">PF1309</strain>
    </source>
</reference>
<dbReference type="AlphaFoldDB" id="A0A2A2M5X9"/>
<keyword evidence="3" id="KW-1185">Reference proteome</keyword>
<proteinExistence type="predicted"/>
<accession>A0A2A2M5X9</accession>
<organism evidence="2 3">
    <name type="scientific">Diploscapter pachys</name>
    <dbReference type="NCBI Taxonomy" id="2018661"/>
    <lineage>
        <taxon>Eukaryota</taxon>
        <taxon>Metazoa</taxon>
        <taxon>Ecdysozoa</taxon>
        <taxon>Nematoda</taxon>
        <taxon>Chromadorea</taxon>
        <taxon>Rhabditida</taxon>
        <taxon>Rhabditina</taxon>
        <taxon>Rhabditomorpha</taxon>
        <taxon>Rhabditoidea</taxon>
        <taxon>Rhabditidae</taxon>
        <taxon>Diploscapter</taxon>
    </lineage>
</organism>
<evidence type="ECO:0000256" key="1">
    <source>
        <dbReference type="SAM" id="MobiDB-lite"/>
    </source>
</evidence>
<comment type="caution">
    <text evidence="2">The sequence shown here is derived from an EMBL/GenBank/DDBJ whole genome shotgun (WGS) entry which is preliminary data.</text>
</comment>
<feature type="region of interest" description="Disordered" evidence="1">
    <location>
        <begin position="74"/>
        <end position="107"/>
    </location>
</feature>
<name>A0A2A2M5X9_9BILA</name>
<gene>
    <name evidence="2" type="ORF">WR25_10706</name>
</gene>
<dbReference type="Proteomes" id="UP000218231">
    <property type="component" value="Unassembled WGS sequence"/>
</dbReference>
<protein>
    <submittedName>
        <fullName evidence="2">Uncharacterized protein</fullName>
    </submittedName>
</protein>
<sequence length="107" mass="10987">MLDREAPRQVITQRLHAVALGGVMAGGDEADAVFAGTVKGLLRCLATEEQVDSGGNGCVDVALPASAVRAPVPLALGGQNPAPRLVRPANRPSPPPWDCSDPAGLRQ</sequence>
<dbReference type="EMBL" id="LIAE01004860">
    <property type="protein sequence ID" value="PAV93637.1"/>
    <property type="molecule type" value="Genomic_DNA"/>
</dbReference>